<keyword evidence="5" id="KW-0999">Mitochondrion inner membrane</keyword>
<keyword evidence="6" id="KW-0443">Lipid metabolism</keyword>
<dbReference type="PRINTS" id="PR00979">
    <property type="entry name" value="TAFAZZIN"/>
</dbReference>
<evidence type="ECO:0000256" key="7">
    <source>
        <dbReference type="ARBA" id="ARBA00023128"/>
    </source>
</evidence>
<protein>
    <recommendedName>
        <fullName evidence="13">Tafazzin family protein</fullName>
    </recommendedName>
</protein>
<keyword evidence="4" id="KW-1000">Mitochondrion outer membrane</keyword>
<dbReference type="SUPFAM" id="SSF69593">
    <property type="entry name" value="Glycerol-3-phosphate (1)-acyltransferase"/>
    <property type="match status" value="1"/>
</dbReference>
<evidence type="ECO:0000256" key="6">
    <source>
        <dbReference type="ARBA" id="ARBA00023098"/>
    </source>
</evidence>
<evidence type="ECO:0000259" key="14">
    <source>
        <dbReference type="Pfam" id="PF01553"/>
    </source>
</evidence>
<dbReference type="AlphaFoldDB" id="A7T523"/>
<dbReference type="STRING" id="45351.A7T523"/>
<gene>
    <name evidence="15" type="ORF">NEMVEDRAFT_v1g146249</name>
</gene>
<evidence type="ECO:0000256" key="2">
    <source>
        <dbReference type="ARBA" id="ARBA00010524"/>
    </source>
</evidence>
<dbReference type="InterPro" id="IPR002123">
    <property type="entry name" value="Plipid/glycerol_acylTrfase"/>
</dbReference>
<dbReference type="GO" id="GO:0007007">
    <property type="term" value="P:inner mitochondrial membrane organization"/>
    <property type="evidence" value="ECO:0000318"/>
    <property type="project" value="GO_Central"/>
</dbReference>
<evidence type="ECO:0000256" key="13">
    <source>
        <dbReference type="RuleBase" id="RU365062"/>
    </source>
</evidence>
<evidence type="ECO:0000256" key="5">
    <source>
        <dbReference type="ARBA" id="ARBA00022792"/>
    </source>
</evidence>
<keyword evidence="3" id="KW-0808">Transferase</keyword>
<accession>A7T523</accession>
<feature type="non-terminal residue" evidence="15">
    <location>
        <position position="1"/>
    </location>
</feature>
<dbReference type="PANTHER" id="PTHR12497:SF0">
    <property type="entry name" value="TAFAZZIN"/>
    <property type="match status" value="1"/>
</dbReference>
<dbReference type="PANTHER" id="PTHR12497">
    <property type="entry name" value="TAZ PROTEIN TAFAZZIN"/>
    <property type="match status" value="1"/>
</dbReference>
<keyword evidence="9" id="KW-0012">Acyltransferase</keyword>
<dbReference type="Pfam" id="PF01553">
    <property type="entry name" value="Acyltransferase"/>
    <property type="match status" value="1"/>
</dbReference>
<dbReference type="HOGENOM" id="CLU_2078938_0_0_1"/>
<evidence type="ECO:0000256" key="8">
    <source>
        <dbReference type="ARBA" id="ARBA00023136"/>
    </source>
</evidence>
<dbReference type="CDD" id="cd07989">
    <property type="entry name" value="LPLAT_AGPAT-like"/>
    <property type="match status" value="1"/>
</dbReference>
<evidence type="ECO:0000313" key="16">
    <source>
        <dbReference type="Proteomes" id="UP000001593"/>
    </source>
</evidence>
<dbReference type="GO" id="GO:0035965">
    <property type="term" value="P:cardiolipin acyl-chain remodeling"/>
    <property type="evidence" value="ECO:0000318"/>
    <property type="project" value="GO_Central"/>
</dbReference>
<dbReference type="GO" id="GO:0031966">
    <property type="term" value="C:mitochondrial membrane"/>
    <property type="evidence" value="ECO:0000318"/>
    <property type="project" value="GO_Central"/>
</dbReference>
<dbReference type="GO" id="GO:0047184">
    <property type="term" value="F:1-acylglycerophosphocholine O-acyltransferase activity"/>
    <property type="evidence" value="ECO:0000318"/>
    <property type="project" value="GO_Central"/>
</dbReference>
<evidence type="ECO:0000256" key="10">
    <source>
        <dbReference type="ARBA" id="ARBA00024323"/>
    </source>
</evidence>
<feature type="domain" description="Phospholipid/glycerol acyltransferase" evidence="14">
    <location>
        <begin position="4"/>
        <end position="59"/>
    </location>
</feature>
<proteinExistence type="inferred from homology"/>
<dbReference type="GO" id="GO:0005743">
    <property type="term" value="C:mitochondrial inner membrane"/>
    <property type="evidence" value="ECO:0007669"/>
    <property type="project" value="UniProtKB-SubCell"/>
</dbReference>
<comment type="catalytic activity">
    <reaction evidence="12">
        <text>1,2-di-(9Z-octadecenoyl)-sn-glycero-3-phosphocholine + 1-hexadecanoyl-sn-glycero-3-phosphocholine = 1-hexadecanoyl-2-(9Z-octadecenoyl)-sn-glycero-3-phosphocholine + 1-(9Z-octadecenoyl)-sn-glycero-3-phosphocholine</text>
        <dbReference type="Rhea" id="RHEA:43816"/>
        <dbReference type="ChEBI" id="CHEBI:28610"/>
        <dbReference type="ChEBI" id="CHEBI:72998"/>
        <dbReference type="ChEBI" id="CHEBI:73001"/>
        <dbReference type="ChEBI" id="CHEBI:74669"/>
    </reaction>
    <physiologicalReaction direction="left-to-right" evidence="12">
        <dbReference type="Rhea" id="RHEA:43817"/>
    </physiologicalReaction>
    <physiologicalReaction direction="right-to-left" evidence="12">
        <dbReference type="Rhea" id="RHEA:43818"/>
    </physiologicalReaction>
</comment>
<dbReference type="GO" id="GO:0005741">
    <property type="term" value="C:mitochondrial outer membrane"/>
    <property type="evidence" value="ECO:0007669"/>
    <property type="project" value="UniProtKB-SubCell"/>
</dbReference>
<keyword evidence="8" id="KW-0472">Membrane</keyword>
<dbReference type="InterPro" id="IPR000872">
    <property type="entry name" value="Tafazzin"/>
</dbReference>
<comment type="similarity">
    <text evidence="2 13">Belongs to the taffazin family.</text>
</comment>
<dbReference type="PhylomeDB" id="A7T523"/>
<dbReference type="Proteomes" id="UP000001593">
    <property type="component" value="Unassembled WGS sequence"/>
</dbReference>
<comment type="catalytic activity">
    <reaction evidence="11">
        <text>1'-[1,2-diacyl-sn-glycero-3-phospho],3'-[1-acyl-sn-glycero-3-phospho]-glycerol + a 1,2-diacyl-sn-glycero-3-phosphocholine = a cardiolipin + a 1-acyl-sn-glycero-3-phosphocholine</text>
        <dbReference type="Rhea" id="RHEA:33731"/>
        <dbReference type="ChEBI" id="CHEBI:57643"/>
        <dbReference type="ChEBI" id="CHEBI:58168"/>
        <dbReference type="ChEBI" id="CHEBI:62237"/>
        <dbReference type="ChEBI" id="CHEBI:64743"/>
    </reaction>
    <physiologicalReaction direction="left-to-right" evidence="11">
        <dbReference type="Rhea" id="RHEA:33732"/>
    </physiologicalReaction>
    <physiologicalReaction direction="right-to-left" evidence="11">
        <dbReference type="Rhea" id="RHEA:33733"/>
    </physiologicalReaction>
</comment>
<evidence type="ECO:0000256" key="9">
    <source>
        <dbReference type="ARBA" id="ARBA00023315"/>
    </source>
</evidence>
<name>A7T523_NEMVE</name>
<evidence type="ECO:0000256" key="12">
    <source>
        <dbReference type="ARBA" id="ARBA00049543"/>
    </source>
</evidence>
<organism evidence="15 16">
    <name type="scientific">Nematostella vectensis</name>
    <name type="common">Starlet sea anemone</name>
    <dbReference type="NCBI Taxonomy" id="45351"/>
    <lineage>
        <taxon>Eukaryota</taxon>
        <taxon>Metazoa</taxon>
        <taxon>Cnidaria</taxon>
        <taxon>Anthozoa</taxon>
        <taxon>Hexacorallia</taxon>
        <taxon>Actiniaria</taxon>
        <taxon>Edwardsiidae</taxon>
        <taxon>Nematostella</taxon>
    </lineage>
</organism>
<dbReference type="EMBL" id="DS471035">
    <property type="protein sequence ID" value="EDO28938.1"/>
    <property type="molecule type" value="Genomic_DNA"/>
</dbReference>
<sequence length="118" mass="13529">EGVYQKGMDFAIEELNRGQWVHVFPEGKGLSDHSLVRLKWGVGRLIAESSVTPVVLPFWHVGMDDILPNKTPYIPTIMKRVTVLIGEPMYFDDILKDFKRRRLNAVSGCIQAEYYFSV</sequence>
<evidence type="ECO:0000256" key="4">
    <source>
        <dbReference type="ARBA" id="ARBA00022787"/>
    </source>
</evidence>
<dbReference type="InParanoid" id="A7T523"/>
<evidence type="ECO:0000313" key="15">
    <source>
        <dbReference type="EMBL" id="EDO28938.1"/>
    </source>
</evidence>
<comment type="subcellular location">
    <subcellularLocation>
        <location evidence="1">Mitochondrion inner membrane</location>
        <topology evidence="1">Peripheral membrane protein</topology>
        <orientation evidence="1">Intermembrane side</orientation>
    </subcellularLocation>
    <subcellularLocation>
        <location evidence="10">Mitochondrion outer membrane</location>
        <topology evidence="10">Peripheral membrane protein</topology>
        <orientation evidence="10">Intermembrane side</orientation>
    </subcellularLocation>
</comment>
<keyword evidence="7" id="KW-0496">Mitochondrion</keyword>
<evidence type="ECO:0000256" key="1">
    <source>
        <dbReference type="ARBA" id="ARBA00004137"/>
    </source>
</evidence>
<reference evidence="15 16" key="1">
    <citation type="journal article" date="2007" name="Science">
        <title>Sea anemone genome reveals ancestral eumetazoan gene repertoire and genomic organization.</title>
        <authorList>
            <person name="Putnam N.H."/>
            <person name="Srivastava M."/>
            <person name="Hellsten U."/>
            <person name="Dirks B."/>
            <person name="Chapman J."/>
            <person name="Salamov A."/>
            <person name="Terry A."/>
            <person name="Shapiro H."/>
            <person name="Lindquist E."/>
            <person name="Kapitonov V.V."/>
            <person name="Jurka J."/>
            <person name="Genikhovich G."/>
            <person name="Grigoriev I.V."/>
            <person name="Lucas S.M."/>
            <person name="Steele R.E."/>
            <person name="Finnerty J.R."/>
            <person name="Technau U."/>
            <person name="Martindale M.Q."/>
            <person name="Rokhsar D.S."/>
        </authorList>
    </citation>
    <scope>NUCLEOTIDE SEQUENCE [LARGE SCALE GENOMIC DNA]</scope>
    <source>
        <strain evidence="16">CH2 X CH6</strain>
    </source>
</reference>
<keyword evidence="16" id="KW-1185">Reference proteome</keyword>
<evidence type="ECO:0000256" key="3">
    <source>
        <dbReference type="ARBA" id="ARBA00022679"/>
    </source>
</evidence>
<evidence type="ECO:0000256" key="11">
    <source>
        <dbReference type="ARBA" id="ARBA00047906"/>
    </source>
</evidence>
<dbReference type="eggNOG" id="KOG2847">
    <property type="taxonomic scope" value="Eukaryota"/>
</dbReference>